<protein>
    <recommendedName>
        <fullName evidence="5">Flagellar hook-associated protein 2</fullName>
        <shortName evidence="5">HAP2</shortName>
    </recommendedName>
    <alternativeName>
        <fullName evidence="5">Flagellar cap protein</fullName>
    </alternativeName>
</protein>
<comment type="subunit">
    <text evidence="2 5">Homopentamer.</text>
</comment>
<evidence type="ECO:0000259" key="7">
    <source>
        <dbReference type="Pfam" id="PF07195"/>
    </source>
</evidence>
<organism evidence="8 9">
    <name type="scientific">Massilia timonae</name>
    <dbReference type="NCBI Taxonomy" id="47229"/>
    <lineage>
        <taxon>Bacteria</taxon>
        <taxon>Pseudomonadati</taxon>
        <taxon>Pseudomonadota</taxon>
        <taxon>Betaproteobacteria</taxon>
        <taxon>Burkholderiales</taxon>
        <taxon>Oxalobacteraceae</taxon>
        <taxon>Telluria group</taxon>
        <taxon>Massilia</taxon>
    </lineage>
</organism>
<reference evidence="8 9" key="1">
    <citation type="submission" date="2014-10" db="EMBL/GenBank/DDBJ databases">
        <authorList>
            <person name="Seo M.-J."/>
            <person name="Seok Y.J."/>
            <person name="Cha I.-T."/>
        </authorList>
    </citation>
    <scope>NUCLEOTIDE SEQUENCE [LARGE SCALE GENOMIC DNA]</scope>
    <source>
        <strain evidence="8 9">NEU</strain>
    </source>
</reference>
<dbReference type="GO" id="GO:0005576">
    <property type="term" value="C:extracellular region"/>
    <property type="evidence" value="ECO:0007669"/>
    <property type="project" value="UniProtKB-SubCell"/>
</dbReference>
<keyword evidence="8" id="KW-0966">Cell projection</keyword>
<feature type="domain" description="Flagellar hook-associated protein 2 C-terminal" evidence="7">
    <location>
        <begin position="790"/>
        <end position="862"/>
    </location>
</feature>
<evidence type="ECO:0000256" key="5">
    <source>
        <dbReference type="RuleBase" id="RU362066"/>
    </source>
</evidence>
<dbReference type="GO" id="GO:0009424">
    <property type="term" value="C:bacterial-type flagellum hook"/>
    <property type="evidence" value="ECO:0007669"/>
    <property type="project" value="UniProtKB-UniRule"/>
</dbReference>
<evidence type="ECO:0000313" key="9">
    <source>
        <dbReference type="Proteomes" id="UP000180246"/>
    </source>
</evidence>
<sequence>MAVSSTSLDINTIVSQLMQAESAPLANYDKKTAAFQARAAALNQVSAAVGAFQGALTSLNQPATFQGLSASSANKDILSGTAGNGAVPGRYKVNVTQMAQAQSLKTSGFSSTTATIGSGTPTTLTFQFGTVTGGTFGATGAALGAGAAGGGIGNGSLSLNGIAISTGPTTRSARALAEAINAQSDKTGVVATAGTTTTQSGLFDNFGQVSMDNGASYALSVGGVQLASLNSSSAPLTAADLDTALASAGTRNALAAANITVSGSAEDGTLQFTASDGSTIDITETVTGAVRGGIGKDPADANAGSTFSATAGVTLRSNDGNQIVVGGTNPAAAGFAAGSVGSHMDSGFSLNGAINSKTITLEAGDQSLQGIRDAINKADMGVTATIVSDGSAKPYHLVLTSNKTGEATTMKISVAGEDGDAGDPAIAAMLGYDPAGVQNLTQTAGAQSTKLNMNGIEIKSDSTTVTDAIQGVTLDVTSLGSTTLTVSKDTAAITTAVNDFVKAYNDLNKTITGLTSYNAETGTGAILQGDASVRSIQSQLRRQISAVMEGTGGKLNSLTQIGIGFQQDGSLKVDSTKLNKAITENAADFGGLFAAMGSTTDNMIKFDKSSAATKPGTYAINITSLATQGNLVSSAALTGSTTIAPNTVWRVTLNQTDPVTESKTQEIKLQAGTYSNDDLAALIRSAINGNSTFAGAGDTVEASVGDDGRLTLSSSKYGDVSNISIAGVSGSAVNSIFGGATPTKGKDVEGTIGGVAATGNGQSLTAAAGSPAEGIQVSITGGLVGDRGSVTFSQGFAYQLNNLATGFVGKDSLLKSKTDGLNASIKSVAEQRSRFETRLESMEKRYRAQFVALDAMLASMQSTSNYLTQQLATLSANWG</sequence>
<gene>
    <name evidence="8" type="ORF">LO55_2515</name>
</gene>
<keyword evidence="3" id="KW-0175">Coiled coil</keyword>
<dbReference type="InterPro" id="IPR010809">
    <property type="entry name" value="FliD_C"/>
</dbReference>
<dbReference type="Proteomes" id="UP000180246">
    <property type="component" value="Unassembled WGS sequence"/>
</dbReference>
<feature type="domain" description="Flagellar hook-associated protein 2 N-terminal" evidence="6">
    <location>
        <begin position="7"/>
        <end position="102"/>
    </location>
</feature>
<evidence type="ECO:0000256" key="3">
    <source>
        <dbReference type="ARBA" id="ARBA00023054"/>
    </source>
</evidence>
<evidence type="ECO:0000256" key="1">
    <source>
        <dbReference type="ARBA" id="ARBA00009764"/>
    </source>
</evidence>
<comment type="similarity">
    <text evidence="1 5">Belongs to the FliD family.</text>
</comment>
<name>A0A1S2N6P7_9BURK</name>
<comment type="function">
    <text evidence="5">Required for morphogenesis and for the elongation of the flagellar filament by facilitating polymerization of the flagellin monomers at the tip of growing filament. Forms a capping structure, which prevents flagellin subunits (transported through the central channel of the flagellum) from leaking out without polymerization at the distal end.</text>
</comment>
<dbReference type="Pfam" id="PF02465">
    <property type="entry name" value="FliD_N"/>
    <property type="match status" value="1"/>
</dbReference>
<dbReference type="Pfam" id="PF07195">
    <property type="entry name" value="FliD_C"/>
    <property type="match status" value="2"/>
</dbReference>
<proteinExistence type="inferred from homology"/>
<dbReference type="PANTHER" id="PTHR30288:SF0">
    <property type="entry name" value="FLAGELLAR HOOK-ASSOCIATED PROTEIN 2"/>
    <property type="match status" value="1"/>
</dbReference>
<comment type="caution">
    <text evidence="8">The sequence shown here is derived from an EMBL/GenBank/DDBJ whole genome shotgun (WGS) entry which is preliminary data.</text>
</comment>
<dbReference type="InterPro" id="IPR010810">
    <property type="entry name" value="Flagellin_hook_IN_motif"/>
</dbReference>
<dbReference type="GO" id="GO:0007155">
    <property type="term" value="P:cell adhesion"/>
    <property type="evidence" value="ECO:0007669"/>
    <property type="project" value="InterPro"/>
</dbReference>
<accession>A0A1S2N6P7</accession>
<evidence type="ECO:0000313" key="8">
    <source>
        <dbReference type="EMBL" id="OIJ40738.1"/>
    </source>
</evidence>
<comment type="subcellular location">
    <subcellularLocation>
        <location evidence="5">Secreted</location>
    </subcellularLocation>
    <subcellularLocation>
        <location evidence="5">Bacterial flagellum</location>
    </subcellularLocation>
</comment>
<dbReference type="GO" id="GO:0071973">
    <property type="term" value="P:bacterial-type flagellum-dependent cell motility"/>
    <property type="evidence" value="ECO:0007669"/>
    <property type="project" value="TreeGrafter"/>
</dbReference>
<feature type="domain" description="Flagellar hook-associated protein 2 C-terminal" evidence="7">
    <location>
        <begin position="446"/>
        <end position="603"/>
    </location>
</feature>
<dbReference type="Pfam" id="PF07196">
    <property type="entry name" value="Flagellin_IN"/>
    <property type="match status" value="1"/>
</dbReference>
<keyword evidence="4 5" id="KW-0975">Bacterial flagellum</keyword>
<dbReference type="InterPro" id="IPR040026">
    <property type="entry name" value="FliD"/>
</dbReference>
<evidence type="ECO:0000256" key="4">
    <source>
        <dbReference type="ARBA" id="ARBA00023143"/>
    </source>
</evidence>
<dbReference type="EMBL" id="JRYB01000001">
    <property type="protein sequence ID" value="OIJ40738.1"/>
    <property type="molecule type" value="Genomic_DNA"/>
</dbReference>
<keyword evidence="8" id="KW-0969">Cilium</keyword>
<evidence type="ECO:0000256" key="2">
    <source>
        <dbReference type="ARBA" id="ARBA00011255"/>
    </source>
</evidence>
<dbReference type="PANTHER" id="PTHR30288">
    <property type="entry name" value="FLAGELLAR CAP/ASSEMBLY PROTEIN FLID"/>
    <property type="match status" value="1"/>
</dbReference>
<dbReference type="Gene3D" id="3.30.70.2120">
    <property type="match status" value="1"/>
</dbReference>
<evidence type="ECO:0000259" key="6">
    <source>
        <dbReference type="Pfam" id="PF02465"/>
    </source>
</evidence>
<dbReference type="InterPro" id="IPR003481">
    <property type="entry name" value="FliD_N"/>
</dbReference>
<keyword evidence="5" id="KW-0964">Secreted</keyword>
<dbReference type="GO" id="GO:0009421">
    <property type="term" value="C:bacterial-type flagellum filament cap"/>
    <property type="evidence" value="ECO:0007669"/>
    <property type="project" value="InterPro"/>
</dbReference>
<dbReference type="RefSeq" id="WP_071361679.1">
    <property type="nucleotide sequence ID" value="NZ_JRYB01000001.1"/>
</dbReference>
<dbReference type="AlphaFoldDB" id="A0A1S2N6P7"/>
<keyword evidence="8" id="KW-0282">Flagellum</keyword>